<evidence type="ECO:0000256" key="3">
    <source>
        <dbReference type="ARBA" id="ARBA00022525"/>
    </source>
</evidence>
<keyword evidence="6" id="KW-1185">Reference proteome</keyword>
<dbReference type="Gene3D" id="1.10.238.270">
    <property type="match status" value="1"/>
</dbReference>
<protein>
    <submittedName>
        <fullName evidence="5">Uncharacterized protein</fullName>
    </submittedName>
</protein>
<dbReference type="PANTHER" id="PTHR21066">
    <property type="entry name" value="ODORANT-BINDING PROTEIN 59A-RELATED"/>
    <property type="match status" value="1"/>
</dbReference>
<proteinExistence type="inferred from homology"/>
<dbReference type="KEGG" id="dwi:26530115"/>
<keyword evidence="4" id="KW-0472">Membrane</keyword>
<feature type="transmembrane region" description="Helical" evidence="4">
    <location>
        <begin position="20"/>
        <end position="40"/>
    </location>
</feature>
<dbReference type="Proteomes" id="UP000007798">
    <property type="component" value="Unassembled WGS sequence"/>
</dbReference>
<evidence type="ECO:0000256" key="1">
    <source>
        <dbReference type="ARBA" id="ARBA00004613"/>
    </source>
</evidence>
<dbReference type="PANTHER" id="PTHR21066:SF15">
    <property type="entry name" value="GH25962P-RELATED"/>
    <property type="match status" value="1"/>
</dbReference>
<evidence type="ECO:0000256" key="2">
    <source>
        <dbReference type="ARBA" id="ARBA00008098"/>
    </source>
</evidence>
<keyword evidence="3" id="KW-0964">Secreted</keyword>
<keyword evidence="4" id="KW-0812">Transmembrane</keyword>
<organism evidence="5 6">
    <name type="scientific">Drosophila willistoni</name>
    <name type="common">Fruit fly</name>
    <dbReference type="NCBI Taxonomy" id="7260"/>
    <lineage>
        <taxon>Eukaryota</taxon>
        <taxon>Metazoa</taxon>
        <taxon>Ecdysozoa</taxon>
        <taxon>Arthropoda</taxon>
        <taxon>Hexapoda</taxon>
        <taxon>Insecta</taxon>
        <taxon>Pterygota</taxon>
        <taxon>Neoptera</taxon>
        <taxon>Endopterygota</taxon>
        <taxon>Diptera</taxon>
        <taxon>Brachycera</taxon>
        <taxon>Muscomorpha</taxon>
        <taxon>Ephydroidea</taxon>
        <taxon>Drosophilidae</taxon>
        <taxon>Drosophila</taxon>
        <taxon>Sophophora</taxon>
    </lineage>
</organism>
<dbReference type="InParanoid" id="A0A0Q9WSR6"/>
<comment type="similarity">
    <text evidence="2">Belongs to the PBP/GOBP family.</text>
</comment>
<dbReference type="EMBL" id="CH964232">
    <property type="protein sequence ID" value="KRF99295.1"/>
    <property type="molecule type" value="Genomic_DNA"/>
</dbReference>
<dbReference type="AlphaFoldDB" id="A0A0Q9WSR6"/>
<evidence type="ECO:0000256" key="4">
    <source>
        <dbReference type="SAM" id="Phobius"/>
    </source>
</evidence>
<dbReference type="FunCoup" id="A0A0Q9WSR6">
    <property type="interactions" value="63"/>
</dbReference>
<dbReference type="OrthoDB" id="8054259at2759"/>
<evidence type="ECO:0000313" key="5">
    <source>
        <dbReference type="EMBL" id="KRF99295.1"/>
    </source>
</evidence>
<dbReference type="InterPro" id="IPR052295">
    <property type="entry name" value="Odorant-binding_protein"/>
</dbReference>
<name>A0A0Q9WSR6_DROWI</name>
<sequence length="216" mass="24942">MAGLKQQQQQYQQQQHHGLLSLWLLLICFRFAIIVGDINCKAFKKNASLLSLSCCELTHPSLDKGNAECRATLNLPHGRQFTFAELYTINMCIEECNYVGSGYIDADPPYRLDMANIQTNLDKFMPEPKDNATTFMMDAYKKCEIFRMRHSSRYTLHLPDIEFIEEQCNPFALQITICVRILAMQRCPLQFQVNTDNCKMARSYFLQCVVDVESNV</sequence>
<accession>A0A0Q9WSR6</accession>
<reference evidence="5 6" key="1">
    <citation type="journal article" date="2007" name="Nature">
        <title>Evolution of genes and genomes on the Drosophila phylogeny.</title>
        <authorList>
            <consortium name="Drosophila 12 Genomes Consortium"/>
            <person name="Clark A.G."/>
            <person name="Eisen M.B."/>
            <person name="Smith D.R."/>
            <person name="Bergman C.M."/>
            <person name="Oliver B."/>
            <person name="Markow T.A."/>
            <person name="Kaufman T.C."/>
            <person name="Kellis M."/>
            <person name="Gelbart W."/>
            <person name="Iyer V.N."/>
            <person name="Pollard D.A."/>
            <person name="Sackton T.B."/>
            <person name="Larracuente A.M."/>
            <person name="Singh N.D."/>
            <person name="Abad J.P."/>
            <person name="Abt D.N."/>
            <person name="Adryan B."/>
            <person name="Aguade M."/>
            <person name="Akashi H."/>
            <person name="Anderson W.W."/>
            <person name="Aquadro C.F."/>
            <person name="Ardell D.H."/>
            <person name="Arguello R."/>
            <person name="Artieri C.G."/>
            <person name="Barbash D.A."/>
            <person name="Barker D."/>
            <person name="Barsanti P."/>
            <person name="Batterham P."/>
            <person name="Batzoglou S."/>
            <person name="Begun D."/>
            <person name="Bhutkar A."/>
            <person name="Blanco E."/>
            <person name="Bosak S.A."/>
            <person name="Bradley R.K."/>
            <person name="Brand A.D."/>
            <person name="Brent M.R."/>
            <person name="Brooks A.N."/>
            <person name="Brown R.H."/>
            <person name="Butlin R.K."/>
            <person name="Caggese C."/>
            <person name="Calvi B.R."/>
            <person name="Bernardo de Carvalho A."/>
            <person name="Caspi A."/>
            <person name="Castrezana S."/>
            <person name="Celniker S.E."/>
            <person name="Chang J.L."/>
            <person name="Chapple C."/>
            <person name="Chatterji S."/>
            <person name="Chinwalla A."/>
            <person name="Civetta A."/>
            <person name="Clifton S.W."/>
            <person name="Comeron J.M."/>
            <person name="Costello J.C."/>
            <person name="Coyne J.A."/>
            <person name="Daub J."/>
            <person name="David R.G."/>
            <person name="Delcher A.L."/>
            <person name="Delehaunty K."/>
            <person name="Do C.B."/>
            <person name="Ebling H."/>
            <person name="Edwards K."/>
            <person name="Eickbush T."/>
            <person name="Evans J.D."/>
            <person name="Filipski A."/>
            <person name="Findeiss S."/>
            <person name="Freyhult E."/>
            <person name="Fulton L."/>
            <person name="Fulton R."/>
            <person name="Garcia A.C."/>
            <person name="Gardiner A."/>
            <person name="Garfield D.A."/>
            <person name="Garvin B.E."/>
            <person name="Gibson G."/>
            <person name="Gilbert D."/>
            <person name="Gnerre S."/>
            <person name="Godfrey J."/>
            <person name="Good R."/>
            <person name="Gotea V."/>
            <person name="Gravely B."/>
            <person name="Greenberg A.J."/>
            <person name="Griffiths-Jones S."/>
            <person name="Gross S."/>
            <person name="Guigo R."/>
            <person name="Gustafson E.A."/>
            <person name="Haerty W."/>
            <person name="Hahn M.W."/>
            <person name="Halligan D.L."/>
            <person name="Halpern A.L."/>
            <person name="Halter G.M."/>
            <person name="Han M.V."/>
            <person name="Heger A."/>
            <person name="Hillier L."/>
            <person name="Hinrichs A.S."/>
            <person name="Holmes I."/>
            <person name="Hoskins R.A."/>
            <person name="Hubisz M.J."/>
            <person name="Hultmark D."/>
            <person name="Huntley M.A."/>
            <person name="Jaffe D.B."/>
            <person name="Jagadeeshan S."/>
            <person name="Jeck W.R."/>
            <person name="Johnson J."/>
            <person name="Jones C.D."/>
            <person name="Jordan W.C."/>
            <person name="Karpen G.H."/>
            <person name="Kataoka E."/>
            <person name="Keightley P.D."/>
            <person name="Kheradpour P."/>
            <person name="Kirkness E.F."/>
            <person name="Koerich L.B."/>
            <person name="Kristiansen K."/>
            <person name="Kudrna D."/>
            <person name="Kulathinal R.J."/>
            <person name="Kumar S."/>
            <person name="Kwok R."/>
            <person name="Lander E."/>
            <person name="Langley C.H."/>
            <person name="Lapoint R."/>
            <person name="Lazzaro B.P."/>
            <person name="Lee S.J."/>
            <person name="Levesque L."/>
            <person name="Li R."/>
            <person name="Lin C.F."/>
            <person name="Lin M.F."/>
            <person name="Lindblad-Toh K."/>
            <person name="Llopart A."/>
            <person name="Long M."/>
            <person name="Low L."/>
            <person name="Lozovsky E."/>
            <person name="Lu J."/>
            <person name="Luo M."/>
            <person name="Machado C.A."/>
            <person name="Makalowski W."/>
            <person name="Marzo M."/>
            <person name="Matsuda M."/>
            <person name="Matzkin L."/>
            <person name="McAllister B."/>
            <person name="McBride C.S."/>
            <person name="McKernan B."/>
            <person name="McKernan K."/>
            <person name="Mendez-Lago M."/>
            <person name="Minx P."/>
            <person name="Mollenhauer M.U."/>
            <person name="Montooth K."/>
            <person name="Mount S.M."/>
            <person name="Mu X."/>
            <person name="Myers E."/>
            <person name="Negre B."/>
            <person name="Newfeld S."/>
            <person name="Nielsen R."/>
            <person name="Noor M.A."/>
            <person name="O'Grady P."/>
            <person name="Pachter L."/>
            <person name="Papaceit M."/>
            <person name="Parisi M.J."/>
            <person name="Parisi M."/>
            <person name="Parts L."/>
            <person name="Pedersen J.S."/>
            <person name="Pesole G."/>
            <person name="Phillippy A.M."/>
            <person name="Ponting C.P."/>
            <person name="Pop M."/>
            <person name="Porcelli D."/>
            <person name="Powell J.R."/>
            <person name="Prohaska S."/>
            <person name="Pruitt K."/>
            <person name="Puig M."/>
            <person name="Quesneville H."/>
            <person name="Ram K.R."/>
            <person name="Rand D."/>
            <person name="Rasmussen M.D."/>
            <person name="Reed L.K."/>
            <person name="Reenan R."/>
            <person name="Reily A."/>
            <person name="Remington K.A."/>
            <person name="Rieger T.T."/>
            <person name="Ritchie M.G."/>
            <person name="Robin C."/>
            <person name="Rogers Y.H."/>
            <person name="Rohde C."/>
            <person name="Rozas J."/>
            <person name="Rubenfield M.J."/>
            <person name="Ruiz A."/>
            <person name="Russo S."/>
            <person name="Salzberg S.L."/>
            <person name="Sanchez-Gracia A."/>
            <person name="Saranga D.J."/>
            <person name="Sato H."/>
            <person name="Schaeffer S.W."/>
            <person name="Schatz M.C."/>
            <person name="Schlenke T."/>
            <person name="Schwartz R."/>
            <person name="Segarra C."/>
            <person name="Singh R.S."/>
            <person name="Sirot L."/>
            <person name="Sirota M."/>
            <person name="Sisneros N.B."/>
            <person name="Smith C.D."/>
            <person name="Smith T.F."/>
            <person name="Spieth J."/>
            <person name="Stage D.E."/>
            <person name="Stark A."/>
            <person name="Stephan W."/>
            <person name="Strausberg R.L."/>
            <person name="Strempel S."/>
            <person name="Sturgill D."/>
            <person name="Sutton G."/>
            <person name="Sutton G.G."/>
            <person name="Tao W."/>
            <person name="Teichmann S."/>
            <person name="Tobari Y.N."/>
            <person name="Tomimura Y."/>
            <person name="Tsolas J.M."/>
            <person name="Valente V.L."/>
            <person name="Venter E."/>
            <person name="Venter J.C."/>
            <person name="Vicario S."/>
            <person name="Vieira F.G."/>
            <person name="Vilella A.J."/>
            <person name="Villasante A."/>
            <person name="Walenz B."/>
            <person name="Wang J."/>
            <person name="Wasserman M."/>
            <person name="Watts T."/>
            <person name="Wilson D."/>
            <person name="Wilson R.K."/>
            <person name="Wing R.A."/>
            <person name="Wolfner M.F."/>
            <person name="Wong A."/>
            <person name="Wong G.K."/>
            <person name="Wu C.I."/>
            <person name="Wu G."/>
            <person name="Yamamoto D."/>
            <person name="Yang H.P."/>
            <person name="Yang S.P."/>
            <person name="Yorke J.A."/>
            <person name="Yoshida K."/>
            <person name="Zdobnov E."/>
            <person name="Zhang P."/>
            <person name="Zhang Y."/>
            <person name="Zimin A.V."/>
            <person name="Baldwin J."/>
            <person name="Abdouelleil A."/>
            <person name="Abdulkadir J."/>
            <person name="Abebe A."/>
            <person name="Abera B."/>
            <person name="Abreu J."/>
            <person name="Acer S.C."/>
            <person name="Aftuck L."/>
            <person name="Alexander A."/>
            <person name="An P."/>
            <person name="Anderson E."/>
            <person name="Anderson S."/>
            <person name="Arachi H."/>
            <person name="Azer M."/>
            <person name="Bachantsang P."/>
            <person name="Barry A."/>
            <person name="Bayul T."/>
            <person name="Berlin A."/>
            <person name="Bessette D."/>
            <person name="Bloom T."/>
            <person name="Blye J."/>
            <person name="Boguslavskiy L."/>
            <person name="Bonnet C."/>
            <person name="Boukhgalter B."/>
            <person name="Bourzgui I."/>
            <person name="Brown A."/>
            <person name="Cahill P."/>
            <person name="Channer S."/>
            <person name="Cheshatsang Y."/>
            <person name="Chuda L."/>
            <person name="Citroen M."/>
            <person name="Collymore A."/>
            <person name="Cooke P."/>
            <person name="Costello M."/>
            <person name="D'Aco K."/>
            <person name="Daza R."/>
            <person name="De Haan G."/>
            <person name="DeGray S."/>
            <person name="DeMaso C."/>
            <person name="Dhargay N."/>
            <person name="Dooley K."/>
            <person name="Dooley E."/>
            <person name="Doricent M."/>
            <person name="Dorje P."/>
            <person name="Dorjee K."/>
            <person name="Dupes A."/>
            <person name="Elong R."/>
            <person name="Falk J."/>
            <person name="Farina A."/>
            <person name="Faro S."/>
            <person name="Ferguson D."/>
            <person name="Fisher S."/>
            <person name="Foley C.D."/>
            <person name="Franke A."/>
            <person name="Friedrich D."/>
            <person name="Gadbois L."/>
            <person name="Gearin G."/>
            <person name="Gearin C.R."/>
            <person name="Giannoukos G."/>
            <person name="Goode T."/>
            <person name="Graham J."/>
            <person name="Grandbois E."/>
            <person name="Grewal S."/>
            <person name="Gyaltsen K."/>
            <person name="Hafez N."/>
            <person name="Hagos B."/>
            <person name="Hall J."/>
            <person name="Henson C."/>
            <person name="Hollinger A."/>
            <person name="Honan T."/>
            <person name="Huard M.D."/>
            <person name="Hughes L."/>
            <person name="Hurhula B."/>
            <person name="Husby M.E."/>
            <person name="Kamat A."/>
            <person name="Kanga B."/>
            <person name="Kashin S."/>
            <person name="Khazanovich D."/>
            <person name="Kisner P."/>
            <person name="Lance K."/>
            <person name="Lara M."/>
            <person name="Lee W."/>
            <person name="Lennon N."/>
            <person name="Letendre F."/>
            <person name="LeVine R."/>
            <person name="Lipovsky A."/>
            <person name="Liu X."/>
            <person name="Liu J."/>
            <person name="Liu S."/>
            <person name="Lokyitsang T."/>
            <person name="Lokyitsang Y."/>
            <person name="Lubonja R."/>
            <person name="Lui A."/>
            <person name="MacDonald P."/>
            <person name="Magnisalis V."/>
            <person name="Maru K."/>
            <person name="Matthews C."/>
            <person name="McCusker W."/>
            <person name="McDonough S."/>
            <person name="Mehta T."/>
            <person name="Meldrim J."/>
            <person name="Meneus L."/>
            <person name="Mihai O."/>
            <person name="Mihalev A."/>
            <person name="Mihova T."/>
            <person name="Mittelman R."/>
            <person name="Mlenga V."/>
            <person name="Montmayeur A."/>
            <person name="Mulrain L."/>
            <person name="Navidi A."/>
            <person name="Naylor J."/>
            <person name="Negash T."/>
            <person name="Nguyen T."/>
            <person name="Nguyen N."/>
            <person name="Nicol R."/>
            <person name="Norbu C."/>
            <person name="Norbu N."/>
            <person name="Novod N."/>
            <person name="O'Neill B."/>
            <person name="Osman S."/>
            <person name="Markiewicz E."/>
            <person name="Oyono O.L."/>
            <person name="Patti C."/>
            <person name="Phunkhang P."/>
            <person name="Pierre F."/>
            <person name="Priest M."/>
            <person name="Raghuraman S."/>
            <person name="Rege F."/>
            <person name="Reyes R."/>
            <person name="Rise C."/>
            <person name="Rogov P."/>
            <person name="Ross K."/>
            <person name="Ryan E."/>
            <person name="Settipalli S."/>
            <person name="Shea T."/>
            <person name="Sherpa N."/>
            <person name="Shi L."/>
            <person name="Shih D."/>
            <person name="Sparrow T."/>
            <person name="Spaulding J."/>
            <person name="Stalker J."/>
            <person name="Stange-Thomann N."/>
            <person name="Stavropoulos S."/>
            <person name="Stone C."/>
            <person name="Strader C."/>
            <person name="Tesfaye S."/>
            <person name="Thomson T."/>
            <person name="Thoulutsang Y."/>
            <person name="Thoulutsang D."/>
            <person name="Topham K."/>
            <person name="Topping I."/>
            <person name="Tsamla T."/>
            <person name="Vassiliev H."/>
            <person name="Vo A."/>
            <person name="Wangchuk T."/>
            <person name="Wangdi T."/>
            <person name="Weiand M."/>
            <person name="Wilkinson J."/>
            <person name="Wilson A."/>
            <person name="Yadav S."/>
            <person name="Young G."/>
            <person name="Yu Q."/>
            <person name="Zembek L."/>
            <person name="Zhong D."/>
            <person name="Zimmer A."/>
            <person name="Zwirko Z."/>
            <person name="Jaffe D.B."/>
            <person name="Alvarez P."/>
            <person name="Brockman W."/>
            <person name="Butler J."/>
            <person name="Chin C."/>
            <person name="Gnerre S."/>
            <person name="Grabherr M."/>
            <person name="Kleber M."/>
            <person name="Mauceli E."/>
            <person name="MacCallum I."/>
        </authorList>
    </citation>
    <scope>NUCLEOTIDE SEQUENCE [LARGE SCALE GENOMIC DNA]</scope>
    <source>
        <strain evidence="6">Tucson 14030-0811.24</strain>
    </source>
</reference>
<gene>
    <name evidence="5" type="primary">Dwil\GK28113</name>
    <name evidence="5" type="ORF">Dwil_GK28113</name>
</gene>
<evidence type="ECO:0000313" key="6">
    <source>
        <dbReference type="Proteomes" id="UP000007798"/>
    </source>
</evidence>
<dbReference type="GO" id="GO:0005576">
    <property type="term" value="C:extracellular region"/>
    <property type="evidence" value="ECO:0007669"/>
    <property type="project" value="UniProtKB-SubCell"/>
</dbReference>
<keyword evidence="4" id="KW-1133">Transmembrane helix</keyword>
<comment type="subcellular location">
    <subcellularLocation>
        <location evidence="1">Secreted</location>
    </subcellularLocation>
</comment>